<gene>
    <name evidence="1" type="ORF">FDZ14_29120</name>
</gene>
<reference evidence="1 2" key="1">
    <citation type="submission" date="2019-10" db="EMBL/GenBank/DDBJ databases">
        <title>Complete genome sequences for adaption low water activity.</title>
        <authorList>
            <person name="Zhao L."/>
            <person name="Zhong J."/>
        </authorList>
    </citation>
    <scope>NUCLEOTIDE SEQUENCE [LARGE SCALE GENOMIC DNA]</scope>
    <source>
        <strain evidence="1 2">FDU301</strain>
        <plasmid evidence="2">pfdu301a</plasmid>
    </source>
</reference>
<organism evidence="1 2">
    <name type="scientific">Priestia megaterium</name>
    <name type="common">Bacillus megaterium</name>
    <dbReference type="NCBI Taxonomy" id="1404"/>
    <lineage>
        <taxon>Bacteria</taxon>
        <taxon>Bacillati</taxon>
        <taxon>Bacillota</taxon>
        <taxon>Bacilli</taxon>
        <taxon>Bacillales</taxon>
        <taxon>Bacillaceae</taxon>
        <taxon>Priestia</taxon>
    </lineage>
</organism>
<sequence length="126" mass="14682">MIKNIEMITNTIQDFSYADIKYLTTFSLGYSSENGDHKSHLEINFVIEDKNNKDNSILAKFRFQHPKQVYLDSDGTYHQVHLDIEDITDRGWENSRYKVLDHEDDTLSFYCSSVEVISVSATDYTI</sequence>
<protein>
    <submittedName>
        <fullName evidence="1">Uncharacterized protein</fullName>
    </submittedName>
</protein>
<accession>A0A6M6DZY8</accession>
<keyword evidence="1" id="KW-0614">Plasmid</keyword>
<dbReference type="AlphaFoldDB" id="A0A6M6DZY8"/>
<dbReference type="RefSeq" id="WP_171778141.1">
    <property type="nucleotide sequence ID" value="NZ_CP045273.1"/>
</dbReference>
<evidence type="ECO:0000313" key="2">
    <source>
        <dbReference type="Proteomes" id="UP000501076"/>
    </source>
</evidence>
<dbReference type="Proteomes" id="UP000501076">
    <property type="component" value="Plasmid pFDU301A"/>
</dbReference>
<geneLocation type="plasmid" evidence="2">
    <name>pfdu301a</name>
</geneLocation>
<proteinExistence type="predicted"/>
<evidence type="ECO:0000313" key="1">
    <source>
        <dbReference type="EMBL" id="QJX80160.1"/>
    </source>
</evidence>
<dbReference type="EMBL" id="CP045273">
    <property type="protein sequence ID" value="QJX80160.1"/>
    <property type="molecule type" value="Genomic_DNA"/>
</dbReference>
<name>A0A6M6DZY8_PRIMG</name>